<evidence type="ECO:0000313" key="2">
    <source>
        <dbReference type="EMBL" id="KAK0739616.1"/>
    </source>
</evidence>
<dbReference type="Pfam" id="PF01636">
    <property type="entry name" value="APH"/>
    <property type="match status" value="1"/>
</dbReference>
<sequence length="338" mass="37187">MAVLYSIDSAISSFFASSTTATRQQCDALASSLAGSPVSPVQIQGSFSYTLTAGTNNGKLFQFRVQESSLDMEIMSLARATHPQFVAGCKYHGTIGQSRPLHIYEMDNLPGTPYIMARNISAAQPPDAVLRQRNTVKDLARFFTQSWNASQHLPQDDSSALLAEFHDKFDLLARSLPPRFAPNLGKVRQELPALFSGALPFVLNHGDLCEMNLLVNSTTGDITGIVDWAEARVLPFGFSLWALENILGCMDSEGWRYYDNRRELEDLFWQTFSEGASSASDLGLQLIRAARMAGLFYRYGFIVEGKDVKGVVDQADASSLAYLDAFCSADDWAPTTKC</sequence>
<dbReference type="Gene3D" id="3.90.1200.10">
    <property type="match status" value="1"/>
</dbReference>
<organism evidence="2 3">
    <name type="scientific">Apiosordaria backusii</name>
    <dbReference type="NCBI Taxonomy" id="314023"/>
    <lineage>
        <taxon>Eukaryota</taxon>
        <taxon>Fungi</taxon>
        <taxon>Dikarya</taxon>
        <taxon>Ascomycota</taxon>
        <taxon>Pezizomycotina</taxon>
        <taxon>Sordariomycetes</taxon>
        <taxon>Sordariomycetidae</taxon>
        <taxon>Sordariales</taxon>
        <taxon>Lasiosphaeriaceae</taxon>
        <taxon>Apiosordaria</taxon>
    </lineage>
</organism>
<reference evidence="2" key="1">
    <citation type="submission" date="2023-06" db="EMBL/GenBank/DDBJ databases">
        <title>Genome-scale phylogeny and comparative genomics of the fungal order Sordariales.</title>
        <authorList>
            <consortium name="Lawrence Berkeley National Laboratory"/>
            <person name="Hensen N."/>
            <person name="Bonometti L."/>
            <person name="Westerberg I."/>
            <person name="Brannstrom I.O."/>
            <person name="Guillou S."/>
            <person name="Cros-Aarteil S."/>
            <person name="Calhoun S."/>
            <person name="Haridas S."/>
            <person name="Kuo A."/>
            <person name="Mondo S."/>
            <person name="Pangilinan J."/>
            <person name="Riley R."/>
            <person name="Labutti K."/>
            <person name="Andreopoulos B."/>
            <person name="Lipzen A."/>
            <person name="Chen C."/>
            <person name="Yanf M."/>
            <person name="Daum C."/>
            <person name="Ng V."/>
            <person name="Clum A."/>
            <person name="Steindorff A."/>
            <person name="Ohm R."/>
            <person name="Martin F."/>
            <person name="Silar P."/>
            <person name="Natvig D."/>
            <person name="Lalanne C."/>
            <person name="Gautier V."/>
            <person name="Ament-Velasquez S.L."/>
            <person name="Kruys A."/>
            <person name="Hutchinson M.I."/>
            <person name="Powell A.J."/>
            <person name="Barry K."/>
            <person name="Miller A.N."/>
            <person name="Grigoriev I.V."/>
            <person name="Debuchy R."/>
            <person name="Gladieux P."/>
            <person name="Thoren M.H."/>
            <person name="Johannesson H."/>
        </authorList>
    </citation>
    <scope>NUCLEOTIDE SEQUENCE</scope>
    <source>
        <strain evidence="2">CBS 540.89</strain>
    </source>
</reference>
<dbReference type="AlphaFoldDB" id="A0AA40BSM5"/>
<name>A0AA40BSM5_9PEZI</name>
<dbReference type="InterPro" id="IPR011009">
    <property type="entry name" value="Kinase-like_dom_sf"/>
</dbReference>
<comment type="caution">
    <text evidence="2">The sequence shown here is derived from an EMBL/GenBank/DDBJ whole genome shotgun (WGS) entry which is preliminary data.</text>
</comment>
<dbReference type="PANTHER" id="PTHR21310:SF15">
    <property type="entry name" value="AMINOGLYCOSIDE PHOSPHOTRANSFERASE DOMAIN-CONTAINING PROTEIN"/>
    <property type="match status" value="1"/>
</dbReference>
<proteinExistence type="predicted"/>
<dbReference type="SUPFAM" id="SSF56112">
    <property type="entry name" value="Protein kinase-like (PK-like)"/>
    <property type="match status" value="1"/>
</dbReference>
<keyword evidence="3" id="KW-1185">Reference proteome</keyword>
<gene>
    <name evidence="2" type="ORF">B0T21DRAFT_144871</name>
</gene>
<accession>A0AA40BSM5</accession>
<protein>
    <recommendedName>
        <fullName evidence="1">Aminoglycoside phosphotransferase domain-containing protein</fullName>
    </recommendedName>
</protein>
<dbReference type="InterPro" id="IPR051678">
    <property type="entry name" value="AGP_Transferase"/>
</dbReference>
<dbReference type="InterPro" id="IPR002575">
    <property type="entry name" value="Aminoglycoside_PTrfase"/>
</dbReference>
<dbReference type="PANTHER" id="PTHR21310">
    <property type="entry name" value="AMINOGLYCOSIDE PHOSPHOTRANSFERASE-RELATED-RELATED"/>
    <property type="match status" value="1"/>
</dbReference>
<dbReference type="Proteomes" id="UP001172159">
    <property type="component" value="Unassembled WGS sequence"/>
</dbReference>
<dbReference type="EMBL" id="JAUKTV010000004">
    <property type="protein sequence ID" value="KAK0739616.1"/>
    <property type="molecule type" value="Genomic_DNA"/>
</dbReference>
<feature type="domain" description="Aminoglycoside phosphotransferase" evidence="1">
    <location>
        <begin position="87"/>
        <end position="243"/>
    </location>
</feature>
<evidence type="ECO:0000259" key="1">
    <source>
        <dbReference type="Pfam" id="PF01636"/>
    </source>
</evidence>
<evidence type="ECO:0000313" key="3">
    <source>
        <dbReference type="Proteomes" id="UP001172159"/>
    </source>
</evidence>